<accession>A0A0H4A2Z7</accession>
<organism evidence="2">
    <name type="scientific">Vibrio sp. FF_307</name>
    <dbReference type="NCBI Taxonomy" id="1652834"/>
    <lineage>
        <taxon>Bacteria</taxon>
        <taxon>Pseudomonadati</taxon>
        <taxon>Pseudomonadota</taxon>
        <taxon>Gammaproteobacteria</taxon>
        <taxon>Vibrionales</taxon>
        <taxon>Vibrionaceae</taxon>
        <taxon>Vibrio</taxon>
    </lineage>
</organism>
<reference evidence="2" key="1">
    <citation type="journal article" date="2015" name="MBio">
        <title>Eco-Evolutionary Dynamics of Episomes among Ecologically Cohesive Bacterial Populations.</title>
        <authorList>
            <person name="Xue H."/>
            <person name="Cordero O.X."/>
            <person name="Camas F.M."/>
            <person name="Trimble W."/>
            <person name="Meyer F."/>
            <person name="Guglielmini J."/>
            <person name="Rocha E.P."/>
            <person name="Polz M.F."/>
        </authorList>
    </citation>
    <scope>NUCLEOTIDE SEQUENCE</scope>
    <source>
        <strain evidence="2">FF_307</strain>
    </source>
</reference>
<sequence>MLVQWINTTYGRSIVNKCRLTLSIGLACLSSPLYAQVQNIQPQSGPDEAFRRGCLLYGQSKFNEALVPLESAAIQGHQDAAYLTARLLSYQVSPKDFSRQSQKYLLQGAKQGHLASIRFLYQQGEWLSEGERTQWKQRYYNQLIELGATQPANAYFRLSHYHKREGELALSEYELQQAVTFDLSAAWLEYARHQPLKEAKSIYVSEAEKGSVPAIRQVIGTLEKDGQFNEAFHWREASAKRGDLLALASLGFIYHGHSDRYAFVEPDLAKAYAYYSLYLDRAGTDRFGLLYQRVADNVNTLPHVLSSELLADAEALAHSWVSSDAPYYYHDVLWEQANCSAK</sequence>
<dbReference type="AlphaFoldDB" id="A0A0H4A2Z7"/>
<dbReference type="EMBL" id="KP795701">
    <property type="protein sequence ID" value="AKN40599.1"/>
    <property type="molecule type" value="Genomic_DNA"/>
</dbReference>
<feature type="chain" id="PRO_5005205226" description="Sel1 repeat family protein" evidence="1">
    <location>
        <begin position="36"/>
        <end position="342"/>
    </location>
</feature>
<keyword evidence="1" id="KW-0732">Signal</keyword>
<proteinExistence type="predicted"/>
<evidence type="ECO:0000256" key="1">
    <source>
        <dbReference type="SAM" id="SignalP"/>
    </source>
</evidence>
<name>A0A0H4A2Z7_9VIBR</name>
<feature type="signal peptide" evidence="1">
    <location>
        <begin position="1"/>
        <end position="35"/>
    </location>
</feature>
<evidence type="ECO:0000313" key="2">
    <source>
        <dbReference type="EMBL" id="AKN40599.1"/>
    </source>
</evidence>
<dbReference type="InterPro" id="IPR011990">
    <property type="entry name" value="TPR-like_helical_dom_sf"/>
</dbReference>
<dbReference type="SUPFAM" id="SSF81901">
    <property type="entry name" value="HCP-like"/>
    <property type="match status" value="2"/>
</dbReference>
<evidence type="ECO:0008006" key="3">
    <source>
        <dbReference type="Google" id="ProtNLM"/>
    </source>
</evidence>
<protein>
    <recommendedName>
        <fullName evidence="3">Sel1 repeat family protein</fullName>
    </recommendedName>
</protein>
<dbReference type="Gene3D" id="1.25.40.10">
    <property type="entry name" value="Tetratricopeptide repeat domain"/>
    <property type="match status" value="2"/>
</dbReference>